<comment type="caution">
    <text evidence="1">The sequence shown here is derived from an EMBL/GenBank/DDBJ whole genome shotgun (WGS) entry which is preliminary data.</text>
</comment>
<gene>
    <name evidence="1" type="ORF">CYMTET_35103</name>
</gene>
<accession>A0AAE0F9Q7</accession>
<keyword evidence="2" id="KW-1185">Reference proteome</keyword>
<sequence>MCLMLFGTTQATGEPAQEQVVARRQQEPPEERLAEEGAADVGMLRLQAVAAAASAAEVAATTLRWPPLMSRPHLGVYMCTTLRACTHRGAGLRALCHLQNPTGGDCHAPG</sequence>
<protein>
    <submittedName>
        <fullName evidence="1">Uncharacterized protein</fullName>
    </submittedName>
</protein>
<evidence type="ECO:0000313" key="1">
    <source>
        <dbReference type="EMBL" id="KAK3255727.1"/>
    </source>
</evidence>
<dbReference type="AlphaFoldDB" id="A0AAE0F9Q7"/>
<organism evidence="1 2">
    <name type="scientific">Cymbomonas tetramitiformis</name>
    <dbReference type="NCBI Taxonomy" id="36881"/>
    <lineage>
        <taxon>Eukaryota</taxon>
        <taxon>Viridiplantae</taxon>
        <taxon>Chlorophyta</taxon>
        <taxon>Pyramimonadophyceae</taxon>
        <taxon>Pyramimonadales</taxon>
        <taxon>Pyramimonadaceae</taxon>
        <taxon>Cymbomonas</taxon>
    </lineage>
</organism>
<dbReference type="Proteomes" id="UP001190700">
    <property type="component" value="Unassembled WGS sequence"/>
</dbReference>
<proteinExistence type="predicted"/>
<reference evidence="1 2" key="1">
    <citation type="journal article" date="2015" name="Genome Biol. Evol.">
        <title>Comparative Genomics of a Bacterivorous Green Alga Reveals Evolutionary Causalities and Consequences of Phago-Mixotrophic Mode of Nutrition.</title>
        <authorList>
            <person name="Burns J.A."/>
            <person name="Paasch A."/>
            <person name="Narechania A."/>
            <person name="Kim E."/>
        </authorList>
    </citation>
    <scope>NUCLEOTIDE SEQUENCE [LARGE SCALE GENOMIC DNA]</scope>
    <source>
        <strain evidence="1 2">PLY_AMNH</strain>
    </source>
</reference>
<name>A0AAE0F9Q7_9CHLO</name>
<dbReference type="EMBL" id="LGRX02022338">
    <property type="protein sequence ID" value="KAK3255727.1"/>
    <property type="molecule type" value="Genomic_DNA"/>
</dbReference>
<evidence type="ECO:0000313" key="2">
    <source>
        <dbReference type="Proteomes" id="UP001190700"/>
    </source>
</evidence>